<dbReference type="STRING" id="41427.A0A182IQC3"/>
<dbReference type="SUPFAM" id="SSF56219">
    <property type="entry name" value="DNase I-like"/>
    <property type="match status" value="1"/>
</dbReference>
<proteinExistence type="predicted"/>
<dbReference type="GO" id="GO:0008270">
    <property type="term" value="F:zinc ion binding"/>
    <property type="evidence" value="ECO:0007669"/>
    <property type="project" value="InterPro"/>
</dbReference>
<dbReference type="GO" id="GO:0003676">
    <property type="term" value="F:nucleic acid binding"/>
    <property type="evidence" value="ECO:0007669"/>
    <property type="project" value="InterPro"/>
</dbReference>
<name>A0A182IQC3_ANOAO</name>
<reference evidence="1" key="1">
    <citation type="submission" date="2022-08" db="UniProtKB">
        <authorList>
            <consortium name="EnsemblMetazoa"/>
        </authorList>
    </citation>
    <scope>IDENTIFICATION</scope>
    <source>
        <strain evidence="1">EBRO</strain>
    </source>
</reference>
<dbReference type="InterPro" id="IPR036691">
    <property type="entry name" value="Endo/exonu/phosph_ase_sf"/>
</dbReference>
<dbReference type="Gene3D" id="3.60.10.10">
    <property type="entry name" value="Endonuclease/exonuclease/phosphatase"/>
    <property type="match status" value="1"/>
</dbReference>
<dbReference type="SUPFAM" id="SSF57756">
    <property type="entry name" value="Retrovirus zinc finger-like domains"/>
    <property type="match status" value="1"/>
</dbReference>
<dbReference type="InterPro" id="IPR036875">
    <property type="entry name" value="Znf_CCHC_sf"/>
</dbReference>
<evidence type="ECO:0000313" key="1">
    <source>
        <dbReference type="EnsemblMetazoa" id="AATE003465-PA.1"/>
    </source>
</evidence>
<dbReference type="PROSITE" id="PS50158">
    <property type="entry name" value="ZF_CCHC"/>
    <property type="match status" value="1"/>
</dbReference>
<dbReference type="Gene3D" id="4.10.60.10">
    <property type="entry name" value="Zinc finger, CCHC-type"/>
    <property type="match status" value="1"/>
</dbReference>
<organism evidence="1">
    <name type="scientific">Anopheles atroparvus</name>
    <name type="common">European mosquito</name>
    <dbReference type="NCBI Taxonomy" id="41427"/>
    <lineage>
        <taxon>Eukaryota</taxon>
        <taxon>Metazoa</taxon>
        <taxon>Ecdysozoa</taxon>
        <taxon>Arthropoda</taxon>
        <taxon>Hexapoda</taxon>
        <taxon>Insecta</taxon>
        <taxon>Pterygota</taxon>
        <taxon>Neoptera</taxon>
        <taxon>Endopterygota</taxon>
        <taxon>Diptera</taxon>
        <taxon>Nematocera</taxon>
        <taxon>Culicoidea</taxon>
        <taxon>Culicidae</taxon>
        <taxon>Anophelinae</taxon>
        <taxon>Anopheles</taxon>
    </lineage>
</organism>
<dbReference type="EnsemblMetazoa" id="AATE003465-RA">
    <property type="protein sequence ID" value="AATE003465-PA.1"/>
    <property type="gene ID" value="AATE003465"/>
</dbReference>
<dbReference type="VEuPathDB" id="VectorBase:AATE003465"/>
<protein>
    <submittedName>
        <fullName evidence="1">Uncharacterized protein</fullName>
    </submittedName>
</protein>
<dbReference type="EMBL" id="AXCP01007582">
    <property type="status" value="NOT_ANNOTATED_CDS"/>
    <property type="molecule type" value="Genomic_DNA"/>
</dbReference>
<dbReference type="GO" id="GO:0003824">
    <property type="term" value="F:catalytic activity"/>
    <property type="evidence" value="ECO:0007669"/>
    <property type="project" value="InterPro"/>
</dbReference>
<dbReference type="InterPro" id="IPR005135">
    <property type="entry name" value="Endo/exonuclease/phosphatase"/>
</dbReference>
<sequence length="507" mass="56777">MKGKRHRKMDRKRGPFKVALREALKTLKTKRVELKEIGEAAAKVRRSGDNVLLELTSAGSQGIGQLVESLQTELGGTATVTTLRQTSTVVIRDVSEEVDRMEMRDALEDQLQVQVGEKEIRLGAMIRALRKAYITVDNDVAVMVNGLKLHIWWSCRISVQQTERKCFRCHRQGHLAKNCKGPDRSALCFWCGSEEHKAAKIGAEIALTSDPYKTPQGNSNWIADKSGMAAIYVLGEDEFVALIKYVEALLTGRQRVIVAGDFNAHSIVWGSRSTDRRGALLEKTLLGAGLVLLNTGIEPTFERNGRSSIIDVTFASPGMVRGKTWMVSNIYCQSDHHPIVFDLEERPANGRPQQRRRQQQRARTSLLVSNHTTAETLTRAVTSACDETMPRHLPSAKPNKAFWWNADLEELSRRSTPTPPSLFRDITSVRISYWTPGETLLQKVKAEAGGAKQIDEVLRPEDVQEMHLNERTPNHLAVASQIHPKVCKTLTKDTTDGEYQCFSCDRL</sequence>
<accession>A0A182IQC3</accession>
<dbReference type="PANTHER" id="PTHR33273">
    <property type="entry name" value="DOMAIN-CONTAINING PROTEIN, PUTATIVE-RELATED"/>
    <property type="match status" value="1"/>
</dbReference>
<dbReference type="PANTHER" id="PTHR33273:SF4">
    <property type="entry name" value="ENDONUCLEASE_EXONUCLEASE_PHOSPHATASE DOMAIN-CONTAINING PROTEIN"/>
    <property type="match status" value="1"/>
</dbReference>
<dbReference type="InterPro" id="IPR001878">
    <property type="entry name" value="Znf_CCHC"/>
</dbReference>
<dbReference type="AlphaFoldDB" id="A0A182IQC3"/>
<dbReference type="Pfam" id="PF14529">
    <property type="entry name" value="Exo_endo_phos_2"/>
    <property type="match status" value="1"/>
</dbReference>
<dbReference type="EMBL" id="AXCP01007581">
    <property type="status" value="NOT_ANNOTATED_CDS"/>
    <property type="molecule type" value="Genomic_DNA"/>
</dbReference>